<organism evidence="2 3">
    <name type="scientific">Salarchaeum japonicum</name>
    <dbReference type="NCBI Taxonomy" id="555573"/>
    <lineage>
        <taxon>Archaea</taxon>
        <taxon>Methanobacteriati</taxon>
        <taxon>Methanobacteriota</taxon>
        <taxon>Stenosarchaea group</taxon>
        <taxon>Halobacteria</taxon>
        <taxon>Halobacteriales</taxon>
        <taxon>Halobacteriaceae</taxon>
    </lineage>
</organism>
<name>A0AAV3SZS6_9EURY</name>
<accession>A0AAV3SZS6</accession>
<dbReference type="Proteomes" id="UP001500194">
    <property type="component" value="Unassembled WGS sequence"/>
</dbReference>
<keyword evidence="1" id="KW-0812">Transmembrane</keyword>
<comment type="caution">
    <text evidence="2">The sequence shown here is derived from an EMBL/GenBank/DDBJ whole genome shotgun (WGS) entry which is preliminary data.</text>
</comment>
<keyword evidence="1" id="KW-1133">Transmembrane helix</keyword>
<keyword evidence="3" id="KW-1185">Reference proteome</keyword>
<evidence type="ECO:0008006" key="4">
    <source>
        <dbReference type="Google" id="ProtNLM"/>
    </source>
</evidence>
<feature type="transmembrane region" description="Helical" evidence="1">
    <location>
        <begin position="38"/>
        <end position="61"/>
    </location>
</feature>
<sequence length="89" mass="9092">MHAPYVTAVLVLAALAFAAAATFRGWWRREHPRPVGTLELAALAIGALGGVLGGLAVLLHVHVIAHPYPAAVGATALTLAALVLAARAR</sequence>
<feature type="transmembrane region" description="Helical" evidence="1">
    <location>
        <begin position="67"/>
        <end position="86"/>
    </location>
</feature>
<proteinExistence type="predicted"/>
<evidence type="ECO:0000313" key="3">
    <source>
        <dbReference type="Proteomes" id="UP001500194"/>
    </source>
</evidence>
<dbReference type="EMBL" id="BAAADU010000002">
    <property type="protein sequence ID" value="GAA0650655.1"/>
    <property type="molecule type" value="Genomic_DNA"/>
</dbReference>
<dbReference type="GeneID" id="68574145"/>
<feature type="transmembrane region" description="Helical" evidence="1">
    <location>
        <begin position="6"/>
        <end position="26"/>
    </location>
</feature>
<evidence type="ECO:0000256" key="1">
    <source>
        <dbReference type="SAM" id="Phobius"/>
    </source>
</evidence>
<dbReference type="RefSeq" id="WP_227261111.1">
    <property type="nucleotide sequence ID" value="NZ_BAAADU010000002.1"/>
</dbReference>
<reference evidence="2 3" key="1">
    <citation type="journal article" date="2019" name="Int. J. Syst. Evol. Microbiol.">
        <title>The Global Catalogue of Microorganisms (GCM) 10K type strain sequencing project: providing services to taxonomists for standard genome sequencing and annotation.</title>
        <authorList>
            <consortium name="The Broad Institute Genomics Platform"/>
            <consortium name="The Broad Institute Genome Sequencing Center for Infectious Disease"/>
            <person name="Wu L."/>
            <person name="Ma J."/>
        </authorList>
    </citation>
    <scope>NUCLEOTIDE SEQUENCE [LARGE SCALE GENOMIC DNA]</scope>
    <source>
        <strain evidence="2 3">JCM 16327</strain>
    </source>
</reference>
<protein>
    <recommendedName>
        <fullName evidence="4">GlsB/YeaQ/YmgE family stress response membrane protein</fullName>
    </recommendedName>
</protein>
<dbReference type="AlphaFoldDB" id="A0AAV3SZS6"/>
<gene>
    <name evidence="2" type="ORF">GCM10009019_11910</name>
</gene>
<keyword evidence="1" id="KW-0472">Membrane</keyword>
<evidence type="ECO:0000313" key="2">
    <source>
        <dbReference type="EMBL" id="GAA0650655.1"/>
    </source>
</evidence>